<proteinExistence type="inferred from homology"/>
<dbReference type="InterPro" id="IPR002563">
    <property type="entry name" value="Flavin_Rdtase-like_dom"/>
</dbReference>
<evidence type="ECO:0000313" key="6">
    <source>
        <dbReference type="Proteomes" id="UP001499979"/>
    </source>
</evidence>
<dbReference type="InterPro" id="IPR012349">
    <property type="entry name" value="Split_barrel_FMN-bd"/>
</dbReference>
<dbReference type="Proteomes" id="UP001499979">
    <property type="component" value="Unassembled WGS sequence"/>
</dbReference>
<keyword evidence="6" id="KW-1185">Reference proteome</keyword>
<organism evidence="5 6">
    <name type="scientific">Nocardioides aquiterrae</name>
    <dbReference type="NCBI Taxonomy" id="203799"/>
    <lineage>
        <taxon>Bacteria</taxon>
        <taxon>Bacillati</taxon>
        <taxon>Actinomycetota</taxon>
        <taxon>Actinomycetes</taxon>
        <taxon>Propionibacteriales</taxon>
        <taxon>Nocardioidaceae</taxon>
        <taxon>Nocardioides</taxon>
    </lineage>
</organism>
<sequence>MADLSLADPLWKKSTSTVGLVVTTDGSLVNVMAAEWTYFVAKDPIMVAVVLHESNWTTARIAGLSEFSVTLCSEAQAGVADFCGSFSGADVRKTSSEDLSLRDPVVISTPWVADGVMALECTIERRVGLPHYTMVIGRAEHVHGVRESAPPLVKHDAMYSLGDAISRRQVTVGAAQLDHGLRVCAVCDPHASREAPYEVALLGDRGEVVAKQSILPDEYGDLDCFLPVPPVGPGPVRRVAVSRAGYDTGFATLPSG</sequence>
<dbReference type="SMART" id="SM00903">
    <property type="entry name" value="Flavin_Reduct"/>
    <property type="match status" value="1"/>
</dbReference>
<feature type="domain" description="Flavin reductase like" evidence="4">
    <location>
        <begin position="18"/>
        <end position="161"/>
    </location>
</feature>
<keyword evidence="2" id="KW-0285">Flavoprotein</keyword>
<comment type="cofactor">
    <cofactor evidence="1">
        <name>FMN</name>
        <dbReference type="ChEBI" id="CHEBI:58210"/>
    </cofactor>
</comment>
<comment type="similarity">
    <text evidence="3">Belongs to the flavoredoxin family.</text>
</comment>
<dbReference type="PANTHER" id="PTHR43567:SF1">
    <property type="entry name" value="FLAVOREDOXIN"/>
    <property type="match status" value="1"/>
</dbReference>
<dbReference type="SUPFAM" id="SSF50475">
    <property type="entry name" value="FMN-binding split barrel"/>
    <property type="match status" value="1"/>
</dbReference>
<dbReference type="InterPro" id="IPR052174">
    <property type="entry name" value="Flavoredoxin"/>
</dbReference>
<dbReference type="PANTHER" id="PTHR43567">
    <property type="entry name" value="FLAVOREDOXIN-RELATED-RELATED"/>
    <property type="match status" value="1"/>
</dbReference>
<evidence type="ECO:0000259" key="4">
    <source>
        <dbReference type="SMART" id="SM00903"/>
    </source>
</evidence>
<evidence type="ECO:0000256" key="2">
    <source>
        <dbReference type="ARBA" id="ARBA00022630"/>
    </source>
</evidence>
<dbReference type="Pfam" id="PF01613">
    <property type="entry name" value="Flavin_Reduct"/>
    <property type="match status" value="1"/>
</dbReference>
<dbReference type="Gene3D" id="2.30.110.10">
    <property type="entry name" value="Electron Transport, Fmn-binding Protein, Chain A"/>
    <property type="match status" value="1"/>
</dbReference>
<evidence type="ECO:0000256" key="3">
    <source>
        <dbReference type="ARBA" id="ARBA00038054"/>
    </source>
</evidence>
<gene>
    <name evidence="5" type="ORF">GCM10009606_16740</name>
</gene>
<accession>A0ABP4EZT4</accession>
<dbReference type="EMBL" id="BAAAJE010000006">
    <property type="protein sequence ID" value="GAA1137432.1"/>
    <property type="molecule type" value="Genomic_DNA"/>
</dbReference>
<evidence type="ECO:0000313" key="5">
    <source>
        <dbReference type="EMBL" id="GAA1137432.1"/>
    </source>
</evidence>
<protein>
    <recommendedName>
        <fullName evidence="4">Flavin reductase like domain-containing protein</fullName>
    </recommendedName>
</protein>
<name>A0ABP4EZT4_9ACTN</name>
<comment type="caution">
    <text evidence="5">The sequence shown here is derived from an EMBL/GenBank/DDBJ whole genome shotgun (WGS) entry which is preliminary data.</text>
</comment>
<evidence type="ECO:0000256" key="1">
    <source>
        <dbReference type="ARBA" id="ARBA00001917"/>
    </source>
</evidence>
<reference evidence="6" key="1">
    <citation type="journal article" date="2019" name="Int. J. Syst. Evol. Microbiol.">
        <title>The Global Catalogue of Microorganisms (GCM) 10K type strain sequencing project: providing services to taxonomists for standard genome sequencing and annotation.</title>
        <authorList>
            <consortium name="The Broad Institute Genomics Platform"/>
            <consortium name="The Broad Institute Genome Sequencing Center for Infectious Disease"/>
            <person name="Wu L."/>
            <person name="Ma J."/>
        </authorList>
    </citation>
    <scope>NUCLEOTIDE SEQUENCE [LARGE SCALE GENOMIC DNA]</scope>
    <source>
        <strain evidence="6">JCM 11813</strain>
    </source>
</reference>